<dbReference type="SMART" id="SM00306">
    <property type="entry name" value="HintN"/>
    <property type="match status" value="1"/>
</dbReference>
<dbReference type="AlphaFoldDB" id="A0A0F9BFL2"/>
<dbReference type="InterPro" id="IPR044925">
    <property type="entry name" value="His-Me_finger_sf"/>
</dbReference>
<reference evidence="2" key="1">
    <citation type="journal article" date="2015" name="Nature">
        <title>Complex archaea that bridge the gap between prokaryotes and eukaryotes.</title>
        <authorList>
            <person name="Spang A."/>
            <person name="Saw J.H."/>
            <person name="Jorgensen S.L."/>
            <person name="Zaremba-Niedzwiedzka K."/>
            <person name="Martijn J."/>
            <person name="Lind A.E."/>
            <person name="van Eijk R."/>
            <person name="Schleper C."/>
            <person name="Guy L."/>
            <person name="Ettema T.J."/>
        </authorList>
    </citation>
    <scope>NUCLEOTIDE SEQUENCE</scope>
</reference>
<dbReference type="Gene3D" id="2.170.16.10">
    <property type="entry name" value="Hedgehog/Intein (Hint) domain"/>
    <property type="match status" value="1"/>
</dbReference>
<dbReference type="SUPFAM" id="SSF51294">
    <property type="entry name" value="Hedgehog/intein (Hint) domain"/>
    <property type="match status" value="1"/>
</dbReference>
<accession>A0A0F9BFL2</accession>
<sequence length="486" mass="54694">INVDVPDGDAVVFTASAALLSAVADGRNSVTIRELAEDGKDVPVYSMDRATGKVEIKTGRHPRVTGHGKKLVRVWLDDGSYLDTTPDHEFILLDGAKAKAADLRSGDSLPRFTKALERVKAGSKDYYRIYCNTRDTSEDRVFEHRLIARFFYPEEWGRVYSKCQTNGFAKTGGLVVHHQDYDQLNNAPGNLRIMSFQDHSKLHGDLDNSGENNGRWSGVSNEELKEAALEYTQQLGRRFNQNEWKGFAKERELPQQFSAYRVQALGTVVELAKCCAAELGFEYGGHDQRVVRTLLSMQEQGYDARIAEGTVLVIRQCEACKKTFEVQHGFREKSFCSEKCGNAYINSDAQVAEKRAVGLQDHYQPRMEKVKVEQARVCSKLMFDSGHDPNRKEWSLACKGEGLPSRIGPTLKYGFRHFKDVLEAGNAYNHKVARVEKLPGEHTVYNITVDDHHTVAIITDAVAKRGNVWYKGVFVVQCGEQLLHDR</sequence>
<evidence type="ECO:0000259" key="1">
    <source>
        <dbReference type="SMART" id="SM00306"/>
    </source>
</evidence>
<dbReference type="InterPro" id="IPR036844">
    <property type="entry name" value="Hint_dom_sf"/>
</dbReference>
<proteinExistence type="predicted"/>
<dbReference type="Pfam" id="PF14890">
    <property type="entry name" value="Intein_splicing"/>
    <property type="match status" value="1"/>
</dbReference>
<name>A0A0F9BFL2_9ZZZZ</name>
<dbReference type="EMBL" id="LAZR01041185">
    <property type="protein sequence ID" value="KKL12622.1"/>
    <property type="molecule type" value="Genomic_DNA"/>
</dbReference>
<dbReference type="SUPFAM" id="SSF54060">
    <property type="entry name" value="His-Me finger endonucleases"/>
    <property type="match status" value="1"/>
</dbReference>
<evidence type="ECO:0000313" key="2">
    <source>
        <dbReference type="EMBL" id="KKL12622.1"/>
    </source>
</evidence>
<dbReference type="CDD" id="cd00081">
    <property type="entry name" value="Hint"/>
    <property type="match status" value="1"/>
</dbReference>
<feature type="domain" description="Hint" evidence="1">
    <location>
        <begin position="10"/>
        <end position="113"/>
    </location>
</feature>
<feature type="non-terminal residue" evidence="2">
    <location>
        <position position="486"/>
    </location>
</feature>
<gene>
    <name evidence="2" type="ORF">LCGC14_2533920</name>
</gene>
<protein>
    <recommendedName>
        <fullName evidence="1">Hint domain-containing protein</fullName>
    </recommendedName>
</protein>
<organism evidence="2">
    <name type="scientific">marine sediment metagenome</name>
    <dbReference type="NCBI Taxonomy" id="412755"/>
    <lineage>
        <taxon>unclassified sequences</taxon>
        <taxon>metagenomes</taxon>
        <taxon>ecological metagenomes</taxon>
    </lineage>
</organism>
<feature type="non-terminal residue" evidence="2">
    <location>
        <position position="1"/>
    </location>
</feature>
<comment type="caution">
    <text evidence="2">The sequence shown here is derived from an EMBL/GenBank/DDBJ whole genome shotgun (WGS) entry which is preliminary data.</text>
</comment>
<dbReference type="InterPro" id="IPR003587">
    <property type="entry name" value="Hint_dom_N"/>
</dbReference>